<protein>
    <submittedName>
        <fullName evidence="3">DUF485 domain-containing protein</fullName>
    </submittedName>
</protein>
<sequence length="135" mass="14893">MRYLEEGEAGPAPADEGTGAPPQRASRLAADARFVRLRRRFAVQSVLLVTVFLGWYMAYLVLSVYARGLMAVPVYGAVNVGLLLGVGQFATTFLLAWLFVWYSEHRLDPLAEEIRADAEQARAAALAREGRVVRP</sequence>
<evidence type="ECO:0000256" key="1">
    <source>
        <dbReference type="SAM" id="MobiDB-lite"/>
    </source>
</evidence>
<feature type="transmembrane region" description="Helical" evidence="2">
    <location>
        <begin position="41"/>
        <end position="62"/>
    </location>
</feature>
<evidence type="ECO:0000313" key="3">
    <source>
        <dbReference type="EMBL" id="MDA2808818.1"/>
    </source>
</evidence>
<dbReference type="EMBL" id="JAQFWP010000106">
    <property type="protein sequence ID" value="MDA2808818.1"/>
    <property type="molecule type" value="Genomic_DNA"/>
</dbReference>
<gene>
    <name evidence="3" type="ORF">O4U47_30210</name>
</gene>
<dbReference type="InterPro" id="IPR036259">
    <property type="entry name" value="MFS_trans_sf"/>
</dbReference>
<evidence type="ECO:0000256" key="2">
    <source>
        <dbReference type="SAM" id="Phobius"/>
    </source>
</evidence>
<dbReference type="Proteomes" id="UP001165685">
    <property type="component" value="Unassembled WGS sequence"/>
</dbReference>
<keyword evidence="4" id="KW-1185">Reference proteome</keyword>
<reference evidence="3" key="1">
    <citation type="submission" date="2023-01" db="EMBL/GenBank/DDBJ databases">
        <title>Draft genome sequence of Nocardiopsis sp. LSu2-4 isolated from halophytes.</title>
        <authorList>
            <person name="Duangmal K."/>
            <person name="Chantavorakit T."/>
        </authorList>
    </citation>
    <scope>NUCLEOTIDE SEQUENCE</scope>
    <source>
        <strain evidence="3">LSu2-4</strain>
    </source>
</reference>
<comment type="caution">
    <text evidence="3">The sequence shown here is derived from an EMBL/GenBank/DDBJ whole genome shotgun (WGS) entry which is preliminary data.</text>
</comment>
<dbReference type="InterPro" id="IPR007436">
    <property type="entry name" value="DUF485"/>
</dbReference>
<accession>A0ABT4TVT8</accession>
<dbReference type="PANTHER" id="PTHR38441">
    <property type="entry name" value="INTEGRAL MEMBRANE PROTEIN-RELATED"/>
    <property type="match status" value="1"/>
</dbReference>
<feature type="compositionally biased region" description="Low complexity" evidence="1">
    <location>
        <begin position="9"/>
        <end position="24"/>
    </location>
</feature>
<dbReference type="SUPFAM" id="SSF103473">
    <property type="entry name" value="MFS general substrate transporter"/>
    <property type="match status" value="1"/>
</dbReference>
<keyword evidence="2" id="KW-0812">Transmembrane</keyword>
<dbReference type="PANTHER" id="PTHR38441:SF1">
    <property type="entry name" value="MEMBRANE PROTEIN"/>
    <property type="match status" value="1"/>
</dbReference>
<proteinExistence type="predicted"/>
<organism evidence="3 4">
    <name type="scientific">Nocardiopsis suaedae</name>
    <dbReference type="NCBI Taxonomy" id="3018444"/>
    <lineage>
        <taxon>Bacteria</taxon>
        <taxon>Bacillati</taxon>
        <taxon>Actinomycetota</taxon>
        <taxon>Actinomycetes</taxon>
        <taxon>Streptosporangiales</taxon>
        <taxon>Nocardiopsidaceae</taxon>
        <taxon>Nocardiopsis</taxon>
    </lineage>
</organism>
<dbReference type="RefSeq" id="WP_270681405.1">
    <property type="nucleotide sequence ID" value="NZ_JAQFWP010000106.1"/>
</dbReference>
<feature type="transmembrane region" description="Helical" evidence="2">
    <location>
        <begin position="74"/>
        <end position="100"/>
    </location>
</feature>
<dbReference type="Pfam" id="PF04341">
    <property type="entry name" value="DUF485"/>
    <property type="match status" value="1"/>
</dbReference>
<feature type="region of interest" description="Disordered" evidence="1">
    <location>
        <begin position="1"/>
        <end position="24"/>
    </location>
</feature>
<evidence type="ECO:0000313" key="4">
    <source>
        <dbReference type="Proteomes" id="UP001165685"/>
    </source>
</evidence>
<keyword evidence="2" id="KW-0472">Membrane</keyword>
<name>A0ABT4TVT8_9ACTN</name>
<keyword evidence="2" id="KW-1133">Transmembrane helix</keyword>